<comment type="caution">
    <text evidence="11">The sequence shown here is derived from an EMBL/GenBank/DDBJ whole genome shotgun (WGS) entry which is preliminary data.</text>
</comment>
<dbReference type="Pfam" id="PF07690">
    <property type="entry name" value="MFS_1"/>
    <property type="match status" value="1"/>
</dbReference>
<evidence type="ECO:0000256" key="7">
    <source>
        <dbReference type="ARBA" id="ARBA00023136"/>
    </source>
</evidence>
<feature type="transmembrane region" description="Helical" evidence="9">
    <location>
        <begin position="204"/>
        <end position="222"/>
    </location>
</feature>
<dbReference type="PANTHER" id="PTHR42718:SF9">
    <property type="entry name" value="MAJOR FACILITATOR SUPERFAMILY MULTIDRUG TRANSPORTER MFSC"/>
    <property type="match status" value="1"/>
</dbReference>
<feature type="transmembrane region" description="Helical" evidence="9">
    <location>
        <begin position="82"/>
        <end position="101"/>
    </location>
</feature>
<feature type="transmembrane region" description="Helical" evidence="9">
    <location>
        <begin position="307"/>
        <end position="323"/>
    </location>
</feature>
<dbReference type="PRINTS" id="PR01036">
    <property type="entry name" value="TCRTETB"/>
</dbReference>
<evidence type="ECO:0000256" key="8">
    <source>
        <dbReference type="SAM" id="MobiDB-lite"/>
    </source>
</evidence>
<comment type="similarity">
    <text evidence="2">Belongs to the major facilitator superfamily. EmrB family.</text>
</comment>
<comment type="subcellular location">
    <subcellularLocation>
        <location evidence="1">Cell membrane</location>
        <topology evidence="1">Multi-pass membrane protein</topology>
    </subcellularLocation>
</comment>
<keyword evidence="3" id="KW-0813">Transport</keyword>
<sequence>MTQKVESPETVGRWWALAALAFSMLTVGLDMTVLNVALPTLASELDASTSEMQWFGASFTLVLGALIIPMGGLGDRLGRKRLLLGGLVLFGIASAACAFAESAGDLIVARAVQGIGGAAMIPLSLAMLPVLFADRDERMRAMNIWVTCSAVGLPLGPIVGGWLLAHFAWGWVFLINAPMVAVGVLALAIFLPETRSEKSQPVDLPGIVLSSAALVSATFGLIRAGDEGWSDVTALCTIATGVVVLVGFVLWERRSIHPVVDLSLFRSREFMVGTTLSTVANFALFGLLFVMPQYFQDIGGSDPLETGIRLLPMIGGMMVATRVGPRLVKSVGPRLLVIGGLCVSALAFGQAATTDIGTSFAFTASWITLLGVGIGLVMPASMSIAMGALSVDRAGAGAGLLQALRQIGGTVGVAILGTVLSTAYHSKLDDGTVPAAAEGAVRPGIGVAVNFAYGIGDNALVTTVKGAFVHGMASVFLASVAITVLGVMLAVFGLPRRVSRAPGPIPTASTPNSNAEDGEVRVDR</sequence>
<evidence type="ECO:0000256" key="5">
    <source>
        <dbReference type="ARBA" id="ARBA00022692"/>
    </source>
</evidence>
<feature type="transmembrane region" description="Helical" evidence="9">
    <location>
        <begin position="171"/>
        <end position="192"/>
    </location>
</feature>
<keyword evidence="6 9" id="KW-1133">Transmembrane helix</keyword>
<dbReference type="AlphaFoldDB" id="A0A5C8NHV9"/>
<name>A0A5C8NHV9_9ACTN</name>
<feature type="transmembrane region" description="Helical" evidence="9">
    <location>
        <begin position="272"/>
        <end position="295"/>
    </location>
</feature>
<proteinExistence type="inferred from homology"/>
<dbReference type="Proteomes" id="UP000321571">
    <property type="component" value="Unassembled WGS sequence"/>
</dbReference>
<feature type="transmembrane region" description="Helical" evidence="9">
    <location>
        <begin position="54"/>
        <end position="73"/>
    </location>
</feature>
<evidence type="ECO:0000259" key="10">
    <source>
        <dbReference type="PROSITE" id="PS50850"/>
    </source>
</evidence>
<dbReference type="Gene3D" id="1.20.1250.20">
    <property type="entry name" value="MFS general substrate transporter like domains"/>
    <property type="match status" value="1"/>
</dbReference>
<accession>A0A5C8NHV9</accession>
<dbReference type="GO" id="GO:0022857">
    <property type="term" value="F:transmembrane transporter activity"/>
    <property type="evidence" value="ECO:0007669"/>
    <property type="project" value="InterPro"/>
</dbReference>
<dbReference type="InterPro" id="IPR004638">
    <property type="entry name" value="EmrB-like"/>
</dbReference>
<feature type="transmembrane region" description="Helical" evidence="9">
    <location>
        <begin position="467"/>
        <end position="492"/>
    </location>
</feature>
<evidence type="ECO:0000256" key="2">
    <source>
        <dbReference type="ARBA" id="ARBA00008537"/>
    </source>
</evidence>
<feature type="transmembrane region" description="Helical" evidence="9">
    <location>
        <begin position="403"/>
        <end position="424"/>
    </location>
</feature>
<dbReference type="PROSITE" id="PS50850">
    <property type="entry name" value="MFS"/>
    <property type="match status" value="1"/>
</dbReference>
<feature type="transmembrane region" description="Helical" evidence="9">
    <location>
        <begin position="364"/>
        <end position="391"/>
    </location>
</feature>
<feature type="transmembrane region" description="Helical" evidence="9">
    <location>
        <begin position="107"/>
        <end position="132"/>
    </location>
</feature>
<dbReference type="GO" id="GO:0005886">
    <property type="term" value="C:plasma membrane"/>
    <property type="evidence" value="ECO:0007669"/>
    <property type="project" value="UniProtKB-SubCell"/>
</dbReference>
<dbReference type="Gene3D" id="1.20.1720.10">
    <property type="entry name" value="Multidrug resistance protein D"/>
    <property type="match status" value="1"/>
</dbReference>
<evidence type="ECO:0000313" key="12">
    <source>
        <dbReference type="Proteomes" id="UP000321571"/>
    </source>
</evidence>
<reference evidence="11 12" key="1">
    <citation type="submission" date="2019-06" db="EMBL/GenBank/DDBJ databases">
        <title>Aeromicrobium sp. nov., isolated from a maize field.</title>
        <authorList>
            <person name="Lin S.-Y."/>
            <person name="Tsai C.-F."/>
            <person name="Young C.-C."/>
        </authorList>
    </citation>
    <scope>NUCLEOTIDE SEQUENCE [LARGE SCALE GENOMIC DNA]</scope>
    <source>
        <strain evidence="11 12">CC-CFT486</strain>
    </source>
</reference>
<feature type="transmembrane region" description="Helical" evidence="9">
    <location>
        <begin position="228"/>
        <end position="251"/>
    </location>
</feature>
<evidence type="ECO:0000313" key="11">
    <source>
        <dbReference type="EMBL" id="TXL60720.1"/>
    </source>
</evidence>
<feature type="transmembrane region" description="Helical" evidence="9">
    <location>
        <begin position="12"/>
        <end position="34"/>
    </location>
</feature>
<evidence type="ECO:0000256" key="1">
    <source>
        <dbReference type="ARBA" id="ARBA00004651"/>
    </source>
</evidence>
<dbReference type="InterPro" id="IPR011701">
    <property type="entry name" value="MFS"/>
</dbReference>
<evidence type="ECO:0000256" key="4">
    <source>
        <dbReference type="ARBA" id="ARBA00022475"/>
    </source>
</evidence>
<dbReference type="CDD" id="cd17321">
    <property type="entry name" value="MFS_MMR_MDR_like"/>
    <property type="match status" value="1"/>
</dbReference>
<keyword evidence="12" id="KW-1185">Reference proteome</keyword>
<keyword evidence="4" id="KW-1003">Cell membrane</keyword>
<protein>
    <submittedName>
        <fullName evidence="11">DHA2 family efflux MFS transporter permease subunit</fullName>
    </submittedName>
</protein>
<dbReference type="NCBIfam" id="TIGR00711">
    <property type="entry name" value="efflux_EmrB"/>
    <property type="match status" value="1"/>
</dbReference>
<dbReference type="SUPFAM" id="SSF103473">
    <property type="entry name" value="MFS general substrate transporter"/>
    <property type="match status" value="1"/>
</dbReference>
<keyword evidence="5 9" id="KW-0812">Transmembrane</keyword>
<dbReference type="OrthoDB" id="9781469at2"/>
<gene>
    <name evidence="11" type="ORF">FHP06_09845</name>
</gene>
<dbReference type="PANTHER" id="PTHR42718">
    <property type="entry name" value="MAJOR FACILITATOR SUPERFAMILY MULTIDRUG TRANSPORTER MFSC"/>
    <property type="match status" value="1"/>
</dbReference>
<dbReference type="RefSeq" id="WP_147686273.1">
    <property type="nucleotide sequence ID" value="NZ_VDUX01000004.1"/>
</dbReference>
<feature type="domain" description="Major facilitator superfamily (MFS) profile" evidence="10">
    <location>
        <begin position="16"/>
        <end position="498"/>
    </location>
</feature>
<evidence type="ECO:0000256" key="3">
    <source>
        <dbReference type="ARBA" id="ARBA00022448"/>
    </source>
</evidence>
<dbReference type="InterPro" id="IPR036259">
    <property type="entry name" value="MFS_trans_sf"/>
</dbReference>
<keyword evidence="7 9" id="KW-0472">Membrane</keyword>
<dbReference type="InterPro" id="IPR020846">
    <property type="entry name" value="MFS_dom"/>
</dbReference>
<feature type="transmembrane region" description="Helical" evidence="9">
    <location>
        <begin position="144"/>
        <end position="165"/>
    </location>
</feature>
<feature type="region of interest" description="Disordered" evidence="8">
    <location>
        <begin position="502"/>
        <end position="524"/>
    </location>
</feature>
<evidence type="ECO:0000256" key="9">
    <source>
        <dbReference type="SAM" id="Phobius"/>
    </source>
</evidence>
<evidence type="ECO:0000256" key="6">
    <source>
        <dbReference type="ARBA" id="ARBA00022989"/>
    </source>
</evidence>
<organism evidence="11 12">
    <name type="scientific">Aeromicrobium terrae</name>
    <dbReference type="NCBI Taxonomy" id="2498846"/>
    <lineage>
        <taxon>Bacteria</taxon>
        <taxon>Bacillati</taxon>
        <taxon>Actinomycetota</taxon>
        <taxon>Actinomycetes</taxon>
        <taxon>Propionibacteriales</taxon>
        <taxon>Nocardioidaceae</taxon>
        <taxon>Aeromicrobium</taxon>
    </lineage>
</organism>
<feature type="transmembrane region" description="Helical" evidence="9">
    <location>
        <begin position="335"/>
        <end position="352"/>
    </location>
</feature>
<dbReference type="EMBL" id="VDUX01000004">
    <property type="protein sequence ID" value="TXL60720.1"/>
    <property type="molecule type" value="Genomic_DNA"/>
</dbReference>